<dbReference type="InterPro" id="IPR022674">
    <property type="entry name" value="G6P_DH_NAD-bd"/>
</dbReference>
<feature type="domain" description="Glucose-6-phosphate dehydrogenase NAD-binding" evidence="8">
    <location>
        <begin position="31"/>
        <end position="213"/>
    </location>
</feature>
<evidence type="ECO:0000256" key="3">
    <source>
        <dbReference type="ARBA" id="ARBA00022526"/>
    </source>
</evidence>
<keyword evidence="4 7" id="KW-0521">NADP</keyword>
<gene>
    <name evidence="7" type="primary">zwf</name>
    <name evidence="10" type="ORF">SAMN04488511_10180</name>
</gene>
<dbReference type="NCBIfam" id="NF009492">
    <property type="entry name" value="PRK12853.1-3"/>
    <property type="match status" value="1"/>
</dbReference>
<protein>
    <recommendedName>
        <fullName evidence="7">Glucose-6-phosphate 1-dehydrogenase</fullName>
        <shortName evidence="7">G6PD</shortName>
        <ecNumber evidence="7">1.1.1.49</ecNumber>
    </recommendedName>
</protein>
<dbReference type="PRINTS" id="PR00079">
    <property type="entry name" value="G6PDHDRGNASE"/>
</dbReference>
<dbReference type="UniPathway" id="UPA00115">
    <property type="reaction ID" value="UER00408"/>
</dbReference>
<evidence type="ECO:0000256" key="7">
    <source>
        <dbReference type="HAMAP-Rule" id="MF_00966"/>
    </source>
</evidence>
<evidence type="ECO:0000256" key="4">
    <source>
        <dbReference type="ARBA" id="ARBA00022857"/>
    </source>
</evidence>
<dbReference type="GO" id="GO:0006006">
    <property type="term" value="P:glucose metabolic process"/>
    <property type="evidence" value="ECO:0007669"/>
    <property type="project" value="UniProtKB-KW"/>
</dbReference>
<dbReference type="SUPFAM" id="SSF51735">
    <property type="entry name" value="NAD(P)-binding Rossmann-fold domains"/>
    <property type="match status" value="1"/>
</dbReference>
<organism evidence="10 11">
    <name type="scientific">Pedobacter suwonensis</name>
    <dbReference type="NCBI Taxonomy" id="332999"/>
    <lineage>
        <taxon>Bacteria</taxon>
        <taxon>Pseudomonadati</taxon>
        <taxon>Bacteroidota</taxon>
        <taxon>Sphingobacteriia</taxon>
        <taxon>Sphingobacteriales</taxon>
        <taxon>Sphingobacteriaceae</taxon>
        <taxon>Pedobacter</taxon>
    </lineage>
</organism>
<dbReference type="InterPro" id="IPR022675">
    <property type="entry name" value="G6P_DH_C"/>
</dbReference>
<comment type="catalytic activity">
    <reaction evidence="7">
        <text>D-glucose 6-phosphate + NADP(+) = 6-phospho-D-glucono-1,5-lactone + NADPH + H(+)</text>
        <dbReference type="Rhea" id="RHEA:15841"/>
        <dbReference type="ChEBI" id="CHEBI:15378"/>
        <dbReference type="ChEBI" id="CHEBI:57783"/>
        <dbReference type="ChEBI" id="CHEBI:57955"/>
        <dbReference type="ChEBI" id="CHEBI:58349"/>
        <dbReference type="ChEBI" id="CHEBI:61548"/>
        <dbReference type="EC" id="1.1.1.49"/>
    </reaction>
</comment>
<evidence type="ECO:0000256" key="5">
    <source>
        <dbReference type="ARBA" id="ARBA00023002"/>
    </source>
</evidence>
<dbReference type="Gene3D" id="3.30.360.10">
    <property type="entry name" value="Dihydrodipicolinate Reductase, domain 2"/>
    <property type="match status" value="1"/>
</dbReference>
<comment type="pathway">
    <text evidence="1 7">Carbohydrate degradation; pentose phosphate pathway; D-ribulose 5-phosphate from D-glucose 6-phosphate (oxidative stage): step 1/3.</text>
</comment>
<comment type="similarity">
    <text evidence="2 7">Belongs to the glucose-6-phosphate dehydrogenase family.</text>
</comment>
<evidence type="ECO:0000259" key="8">
    <source>
        <dbReference type="Pfam" id="PF00479"/>
    </source>
</evidence>
<evidence type="ECO:0000256" key="2">
    <source>
        <dbReference type="ARBA" id="ARBA00009975"/>
    </source>
</evidence>
<feature type="binding site" evidence="7">
    <location>
        <position position="366"/>
    </location>
    <ligand>
        <name>substrate</name>
    </ligand>
</feature>
<feature type="binding site" evidence="7">
    <location>
        <position position="208"/>
    </location>
    <ligand>
        <name>substrate</name>
    </ligand>
</feature>
<evidence type="ECO:0000259" key="9">
    <source>
        <dbReference type="Pfam" id="PF02781"/>
    </source>
</evidence>
<proteinExistence type="inferred from homology"/>
<feature type="binding site" evidence="7">
    <location>
        <position position="68"/>
    </location>
    <ligand>
        <name>NADP(+)</name>
        <dbReference type="ChEBI" id="CHEBI:58349"/>
    </ligand>
</feature>
<feature type="binding site" evidence="7">
    <location>
        <position position="174"/>
    </location>
    <ligand>
        <name>NADP(+)</name>
        <dbReference type="ChEBI" id="CHEBI:58349"/>
    </ligand>
</feature>
<dbReference type="GO" id="GO:0004345">
    <property type="term" value="F:glucose-6-phosphate dehydrogenase activity"/>
    <property type="evidence" value="ECO:0007669"/>
    <property type="project" value="UniProtKB-UniRule"/>
</dbReference>
<comment type="caution">
    <text evidence="7">Lacks conserved residue(s) required for the propagation of feature annotation.</text>
</comment>
<keyword evidence="11" id="KW-1185">Reference proteome</keyword>
<evidence type="ECO:0000313" key="11">
    <source>
        <dbReference type="Proteomes" id="UP000198836"/>
    </source>
</evidence>
<dbReference type="NCBIfam" id="TIGR00871">
    <property type="entry name" value="zwf"/>
    <property type="match status" value="1"/>
</dbReference>
<feature type="binding site" evidence="7">
    <location>
        <position position="242"/>
    </location>
    <ligand>
        <name>substrate</name>
    </ligand>
</feature>
<sequence>MPIGINYLNLIDTRTKYKMKAKTALNPTIFVIFGGTGDLNKRKLAPALYNLFMEGYMPEKFAIIGTGRTEFTDDSYKTALEEAVNEFSRSGKVKKDKWEDFGNTIHYCPTDFAEPKTFENLKAAVEKYQKEFGAGTQVIYYLAVAPNFFPIIAECLQKYKLTQDEDNSRIVIEKPFGHDLESAKELNALLSTIFTEKQIYRIDHYLGKETVQNMMAFRFANALFEPLWNRSYIDHVQISVTEQLGVGDRGGYYEGSGALRDMIQNHLLQLLCLVGMEAPINFDADEIRNRKVEVLKAMRPFSAEDIRFHTVRGQYSKGWVEGKEVPGYRQEKGVDPHSNTETFAAVKFHIDNWRWQGIPFYLRTGKRLNQTSSLITIQFRDVPHQIFSSDVTENWQQNRLVISIQPEMSIRMQVQAKRPGLDMVLNPVDMVFDYKGTYEGDTPEAYETLLLDAMMGDQTLFMRGDQVEAAWELVMPILNTWESKKSINFPNYPADSWGPEEAEALIARDGFHWFNLPLKNKE</sequence>
<dbReference type="EC" id="1.1.1.49" evidence="7"/>
<comment type="function">
    <text evidence="7">Catalyzes the oxidation of glucose 6-phosphate to 6-phosphogluconolactone.</text>
</comment>
<dbReference type="STRING" id="332999.SAMN04488511_10180"/>
<reference evidence="11" key="1">
    <citation type="submission" date="2016-10" db="EMBL/GenBank/DDBJ databases">
        <authorList>
            <person name="Varghese N."/>
            <person name="Submissions S."/>
        </authorList>
    </citation>
    <scope>NUCLEOTIDE SEQUENCE [LARGE SCALE GENOMIC DNA]</scope>
    <source>
        <strain evidence="11">DSM 18130</strain>
    </source>
</reference>
<keyword evidence="6 7" id="KW-0119">Carbohydrate metabolism</keyword>
<dbReference type="InterPro" id="IPR036291">
    <property type="entry name" value="NAD(P)-bd_dom_sf"/>
</dbReference>
<feature type="active site" description="Proton acceptor" evidence="7">
    <location>
        <position position="266"/>
    </location>
</feature>
<feature type="binding site" evidence="7">
    <location>
        <position position="261"/>
    </location>
    <ligand>
        <name>substrate</name>
    </ligand>
</feature>
<dbReference type="EMBL" id="FOJM01000001">
    <property type="protein sequence ID" value="SFA37969.1"/>
    <property type="molecule type" value="Genomic_DNA"/>
</dbReference>
<dbReference type="PROSITE" id="PS00069">
    <property type="entry name" value="G6P_DEHYDROGENASE"/>
    <property type="match status" value="1"/>
</dbReference>
<feature type="binding site" evidence="7">
    <location>
        <begin position="111"/>
        <end position="112"/>
    </location>
    <ligand>
        <name>NADP(+)</name>
        <dbReference type="ChEBI" id="CHEBI:58349"/>
    </ligand>
</feature>
<evidence type="ECO:0000256" key="6">
    <source>
        <dbReference type="ARBA" id="ARBA00023277"/>
    </source>
</evidence>
<evidence type="ECO:0000256" key="1">
    <source>
        <dbReference type="ARBA" id="ARBA00004937"/>
    </source>
</evidence>
<dbReference type="Pfam" id="PF00479">
    <property type="entry name" value="G6PD_N"/>
    <property type="match status" value="1"/>
</dbReference>
<dbReference type="SUPFAM" id="SSF55347">
    <property type="entry name" value="Glyceraldehyde-3-phosphate dehydrogenase-like, C-terminal domain"/>
    <property type="match status" value="1"/>
</dbReference>
<dbReference type="PANTHER" id="PTHR23429">
    <property type="entry name" value="GLUCOSE-6-PHOSPHATE 1-DEHYDROGENASE G6PD"/>
    <property type="match status" value="1"/>
</dbReference>
<dbReference type="GO" id="GO:0005829">
    <property type="term" value="C:cytosol"/>
    <property type="evidence" value="ECO:0007669"/>
    <property type="project" value="TreeGrafter"/>
</dbReference>
<dbReference type="HAMAP" id="MF_00966">
    <property type="entry name" value="G6PD"/>
    <property type="match status" value="1"/>
</dbReference>
<evidence type="ECO:0000313" key="10">
    <source>
        <dbReference type="EMBL" id="SFA37969.1"/>
    </source>
</evidence>
<dbReference type="Proteomes" id="UP000198836">
    <property type="component" value="Unassembled WGS sequence"/>
</dbReference>
<dbReference type="InterPro" id="IPR001282">
    <property type="entry name" value="G6P_DH"/>
</dbReference>
<feature type="binding site" evidence="7">
    <location>
        <position position="204"/>
    </location>
    <ligand>
        <name>substrate</name>
    </ligand>
</feature>
<keyword evidence="5 7" id="KW-0560">Oxidoreductase</keyword>
<dbReference type="PANTHER" id="PTHR23429:SF0">
    <property type="entry name" value="GLUCOSE-6-PHOSPHATE 1-DEHYDROGENASE"/>
    <property type="match status" value="1"/>
</dbReference>
<accession>A0A1I0SEP8</accession>
<dbReference type="AlphaFoldDB" id="A0A1I0SEP8"/>
<keyword evidence="3 7" id="KW-0313">Glucose metabolism</keyword>
<dbReference type="GO" id="GO:0050661">
    <property type="term" value="F:NADP binding"/>
    <property type="evidence" value="ECO:0007669"/>
    <property type="project" value="UniProtKB-UniRule"/>
</dbReference>
<feature type="domain" description="Glucose-6-phosphate dehydrogenase C-terminal" evidence="9">
    <location>
        <begin position="215"/>
        <end position="513"/>
    </location>
</feature>
<dbReference type="Gene3D" id="3.40.50.720">
    <property type="entry name" value="NAD(P)-binding Rossmann-like Domain"/>
    <property type="match status" value="1"/>
</dbReference>
<dbReference type="InterPro" id="IPR019796">
    <property type="entry name" value="G6P_DH_AS"/>
</dbReference>
<dbReference type="GO" id="GO:0009051">
    <property type="term" value="P:pentose-phosphate shunt, oxidative branch"/>
    <property type="evidence" value="ECO:0007669"/>
    <property type="project" value="TreeGrafter"/>
</dbReference>
<dbReference type="PIRSF" id="PIRSF000110">
    <property type="entry name" value="G6PD"/>
    <property type="match status" value="1"/>
</dbReference>
<name>A0A1I0SEP8_9SPHI</name>
<dbReference type="Pfam" id="PF02781">
    <property type="entry name" value="G6PD_C"/>
    <property type="match status" value="1"/>
</dbReference>